<dbReference type="InterPro" id="IPR013767">
    <property type="entry name" value="PAS_fold"/>
</dbReference>
<dbReference type="PROSITE" id="PS50883">
    <property type="entry name" value="EAL"/>
    <property type="match status" value="1"/>
</dbReference>
<dbReference type="PROSITE" id="PS50887">
    <property type="entry name" value="GGDEF"/>
    <property type="match status" value="1"/>
</dbReference>
<comment type="caution">
    <text evidence="6">The sequence shown here is derived from an EMBL/GenBank/DDBJ whole genome shotgun (WGS) entry which is preliminary data.</text>
</comment>
<feature type="domain" description="PAS" evidence="2">
    <location>
        <begin position="234"/>
        <end position="272"/>
    </location>
</feature>
<dbReference type="SUPFAM" id="SSF55785">
    <property type="entry name" value="PYP-like sensor domain (PAS domain)"/>
    <property type="match status" value="2"/>
</dbReference>
<dbReference type="Pfam" id="PF00990">
    <property type="entry name" value="GGDEF"/>
    <property type="match status" value="1"/>
</dbReference>
<dbReference type="PANTHER" id="PTHR44757:SF2">
    <property type="entry name" value="BIOFILM ARCHITECTURE MAINTENANCE PROTEIN MBAA"/>
    <property type="match status" value="1"/>
</dbReference>
<dbReference type="AlphaFoldDB" id="A0AA46DFF2"/>
<dbReference type="InterPro" id="IPR043128">
    <property type="entry name" value="Rev_trsase/Diguanyl_cyclase"/>
</dbReference>
<dbReference type="InterPro" id="IPR000160">
    <property type="entry name" value="GGDEF_dom"/>
</dbReference>
<keyword evidence="1" id="KW-1133">Transmembrane helix</keyword>
<feature type="transmembrane region" description="Helical" evidence="1">
    <location>
        <begin position="42"/>
        <end position="61"/>
    </location>
</feature>
<dbReference type="SMART" id="SM00052">
    <property type="entry name" value="EAL"/>
    <property type="match status" value="1"/>
</dbReference>
<proteinExistence type="predicted"/>
<dbReference type="Pfam" id="PF08448">
    <property type="entry name" value="PAS_4"/>
    <property type="match status" value="1"/>
</dbReference>
<dbReference type="InterPro" id="IPR052155">
    <property type="entry name" value="Biofilm_reg_signaling"/>
</dbReference>
<dbReference type="PROSITE" id="PS50113">
    <property type="entry name" value="PAC"/>
    <property type="match status" value="2"/>
</dbReference>
<name>A0AA46DFF2_9BURK</name>
<dbReference type="InterPro" id="IPR013656">
    <property type="entry name" value="PAS_4"/>
</dbReference>
<feature type="domain" description="GGDEF" evidence="5">
    <location>
        <begin position="384"/>
        <end position="519"/>
    </location>
</feature>
<feature type="domain" description="EAL" evidence="4">
    <location>
        <begin position="528"/>
        <end position="782"/>
    </location>
</feature>
<dbReference type="Pfam" id="PF00989">
    <property type="entry name" value="PAS"/>
    <property type="match status" value="1"/>
</dbReference>
<dbReference type="InterPro" id="IPR000014">
    <property type="entry name" value="PAS"/>
</dbReference>
<keyword evidence="1" id="KW-0812">Transmembrane</keyword>
<evidence type="ECO:0000259" key="4">
    <source>
        <dbReference type="PROSITE" id="PS50883"/>
    </source>
</evidence>
<dbReference type="SMART" id="SM00091">
    <property type="entry name" value="PAS"/>
    <property type="match status" value="2"/>
</dbReference>
<dbReference type="InterPro" id="IPR029787">
    <property type="entry name" value="Nucleotide_cyclase"/>
</dbReference>
<dbReference type="InterPro" id="IPR035919">
    <property type="entry name" value="EAL_sf"/>
</dbReference>
<dbReference type="SUPFAM" id="SSF141868">
    <property type="entry name" value="EAL domain-like"/>
    <property type="match status" value="1"/>
</dbReference>
<evidence type="ECO:0000313" key="7">
    <source>
        <dbReference type="Proteomes" id="UP000294772"/>
    </source>
</evidence>
<dbReference type="CDD" id="cd01949">
    <property type="entry name" value="GGDEF"/>
    <property type="match status" value="1"/>
</dbReference>
<dbReference type="Proteomes" id="UP000294772">
    <property type="component" value="Unassembled WGS sequence"/>
</dbReference>
<reference evidence="6 7" key="1">
    <citation type="submission" date="2019-03" db="EMBL/GenBank/DDBJ databases">
        <title>Genomic Encyclopedia of Type Strains, Phase IV (KMG-IV): sequencing the most valuable type-strain genomes for metagenomic binning, comparative biology and taxonomic classification.</title>
        <authorList>
            <person name="Goeker M."/>
        </authorList>
    </citation>
    <scope>NUCLEOTIDE SEQUENCE [LARGE SCALE GENOMIC DNA]</scope>
    <source>
        <strain evidence="6 7">DSM 15264</strain>
    </source>
</reference>
<dbReference type="Gene3D" id="3.30.450.20">
    <property type="entry name" value="PAS domain"/>
    <property type="match status" value="2"/>
</dbReference>
<dbReference type="InterPro" id="IPR000700">
    <property type="entry name" value="PAS-assoc_C"/>
</dbReference>
<dbReference type="Gene3D" id="3.20.20.450">
    <property type="entry name" value="EAL domain"/>
    <property type="match status" value="1"/>
</dbReference>
<accession>A0AA46DFF2</accession>
<dbReference type="SUPFAM" id="SSF55073">
    <property type="entry name" value="Nucleotide cyclase"/>
    <property type="match status" value="1"/>
</dbReference>
<evidence type="ECO:0000313" key="6">
    <source>
        <dbReference type="EMBL" id="TCP07719.1"/>
    </source>
</evidence>
<dbReference type="NCBIfam" id="TIGR00254">
    <property type="entry name" value="GGDEF"/>
    <property type="match status" value="1"/>
</dbReference>
<dbReference type="InterPro" id="IPR001633">
    <property type="entry name" value="EAL_dom"/>
</dbReference>
<organism evidence="6 7">
    <name type="scientific">Caldimonas thermodepolymerans</name>
    <dbReference type="NCBI Taxonomy" id="215580"/>
    <lineage>
        <taxon>Bacteria</taxon>
        <taxon>Pseudomonadati</taxon>
        <taxon>Pseudomonadota</taxon>
        <taxon>Betaproteobacteria</taxon>
        <taxon>Burkholderiales</taxon>
        <taxon>Sphaerotilaceae</taxon>
        <taxon>Caldimonas</taxon>
    </lineage>
</organism>
<evidence type="ECO:0000259" key="3">
    <source>
        <dbReference type="PROSITE" id="PS50113"/>
    </source>
</evidence>
<evidence type="ECO:0000259" key="2">
    <source>
        <dbReference type="PROSITE" id="PS50112"/>
    </source>
</evidence>
<evidence type="ECO:0000256" key="1">
    <source>
        <dbReference type="SAM" id="Phobius"/>
    </source>
</evidence>
<dbReference type="EMBL" id="SLXF01000004">
    <property type="protein sequence ID" value="TCP07719.1"/>
    <property type="molecule type" value="Genomic_DNA"/>
</dbReference>
<dbReference type="InterPro" id="IPR001610">
    <property type="entry name" value="PAC"/>
</dbReference>
<dbReference type="CDD" id="cd00130">
    <property type="entry name" value="PAS"/>
    <property type="match status" value="2"/>
</dbReference>
<feature type="domain" description="PAC" evidence="3">
    <location>
        <begin position="300"/>
        <end position="352"/>
    </location>
</feature>
<sequence>MARIQGHGLILPIAAQPRRMFPFMPCPRSPSDSTAPRRGVDATLWLAAGSYAVAAAGWLVVADRLEAAAATRAAVLGLMTLVLLGWVLHRRDRLRQAAVLDAMRRRLWLLDAIVQGSPDAIYAKDTQGRYLFANREACRRLGVRPEEMLGRTADEFFPPDETAMLQAREQEVLAQRQPLRTERKLTTPSGRHAYAATVGPLLDAQGELVGVFGISQDIDAHKQRETDLRPWVVALQSTRDGVMVTDRHGNIRTVNRAFTEITGYALEDVVGRKPSLLRSGRHDADFYRALWQAIDRDGCWQGEIWNRRRNGDIYPEWLTITRVHDDDGEHTHYVGVFTDISRLKHNEAELERLAHYDPLTQLPNRRLLLARMDQAIAQAQWQDGQAAALHVGLDGFKFVNEGFGHPVGDELLQAVAARLQSRLRQGDLLGRLGGDEFLVLPGRLSEPGEAALLARDLLNTFREPVPLSGGRDVYITASIGISVHPADGCHSGVEMLRNANAAMHHAKELGRNRFCFFTADLQAQAVERLQLEAALKRAVERDQLLLHYQPRVDARSGRMCGVEALLRWDHPEAGLMAPGQFIPVAERSSLILELGAWVIDRACQQAREWIAQGWSDAVVAVNVAARQFTSGHLDTVVQQALARHGVPARALELELTESMLMQEPDAAVDMLRRLKAIGVRLSLDDFGTGYSSLGYLQRFPIDVLKIDRSFVQTIGCGPDGAAIADAVIALAHRLKLRVVAEGVEIEAQLRYLLAQGCDELQGFLFSRPLPPQALALPAPAHALVDG</sequence>
<gene>
    <name evidence="6" type="ORF">EV676_104275</name>
</gene>
<dbReference type="SMART" id="SM00086">
    <property type="entry name" value="PAC"/>
    <property type="match status" value="2"/>
</dbReference>
<dbReference type="Gene3D" id="3.30.70.270">
    <property type="match status" value="1"/>
</dbReference>
<dbReference type="CDD" id="cd01948">
    <property type="entry name" value="EAL"/>
    <property type="match status" value="1"/>
</dbReference>
<feature type="domain" description="PAC" evidence="3">
    <location>
        <begin position="179"/>
        <end position="230"/>
    </location>
</feature>
<protein>
    <submittedName>
        <fullName evidence="6">PAS domain S-box-containing protein/diguanylate cyclase (GGDEF)-like protein</fullName>
    </submittedName>
</protein>
<dbReference type="NCBIfam" id="TIGR00229">
    <property type="entry name" value="sensory_box"/>
    <property type="match status" value="2"/>
</dbReference>
<dbReference type="FunFam" id="3.20.20.450:FF:000001">
    <property type="entry name" value="Cyclic di-GMP phosphodiesterase yahA"/>
    <property type="match status" value="1"/>
</dbReference>
<dbReference type="PROSITE" id="PS50112">
    <property type="entry name" value="PAS"/>
    <property type="match status" value="2"/>
</dbReference>
<feature type="transmembrane region" description="Helical" evidence="1">
    <location>
        <begin position="67"/>
        <end position="88"/>
    </location>
</feature>
<dbReference type="GO" id="GO:0006355">
    <property type="term" value="P:regulation of DNA-templated transcription"/>
    <property type="evidence" value="ECO:0007669"/>
    <property type="project" value="InterPro"/>
</dbReference>
<dbReference type="Pfam" id="PF00563">
    <property type="entry name" value="EAL"/>
    <property type="match status" value="1"/>
</dbReference>
<dbReference type="SMART" id="SM00267">
    <property type="entry name" value="GGDEF"/>
    <property type="match status" value="1"/>
</dbReference>
<dbReference type="InterPro" id="IPR035965">
    <property type="entry name" value="PAS-like_dom_sf"/>
</dbReference>
<evidence type="ECO:0000259" key="5">
    <source>
        <dbReference type="PROSITE" id="PS50887"/>
    </source>
</evidence>
<feature type="domain" description="PAS" evidence="2">
    <location>
        <begin position="110"/>
        <end position="176"/>
    </location>
</feature>
<dbReference type="PANTHER" id="PTHR44757">
    <property type="entry name" value="DIGUANYLATE CYCLASE DGCP"/>
    <property type="match status" value="1"/>
</dbReference>
<keyword evidence="1" id="KW-0472">Membrane</keyword>